<dbReference type="EMBL" id="JMCG01000001">
    <property type="protein sequence ID" value="KGK12486.1"/>
    <property type="molecule type" value="Genomic_DNA"/>
</dbReference>
<feature type="transmembrane region" description="Helical" evidence="1">
    <location>
        <begin position="6"/>
        <end position="30"/>
    </location>
</feature>
<keyword evidence="1" id="KW-0812">Transmembrane</keyword>
<reference evidence="2 3" key="1">
    <citation type="submission" date="2014-04" db="EMBL/GenBank/DDBJ databases">
        <title>Genome sequencing of Vibrio navarrensis strains.</title>
        <authorList>
            <person name="Gladney L.M."/>
            <person name="Katz L.S."/>
            <person name="Marino-Ramirez L."/>
            <person name="Jordan I.K."/>
        </authorList>
    </citation>
    <scope>NUCLEOTIDE SEQUENCE [LARGE SCALE GENOMIC DNA]</scope>
    <source>
        <strain evidence="2 3">ATCC 51183</strain>
    </source>
</reference>
<dbReference type="Proteomes" id="UP000029994">
    <property type="component" value="Unassembled WGS sequence"/>
</dbReference>
<dbReference type="AlphaFoldDB" id="A0A099M5F5"/>
<name>A0A099M5F5_9VIBR</name>
<keyword evidence="1" id="KW-1133">Transmembrane helix</keyword>
<evidence type="ECO:0000313" key="3">
    <source>
        <dbReference type="Proteomes" id="UP000029994"/>
    </source>
</evidence>
<comment type="caution">
    <text evidence="2">The sequence shown here is derived from an EMBL/GenBank/DDBJ whole genome shotgun (WGS) entry which is preliminary data.</text>
</comment>
<dbReference type="GeneID" id="43684371"/>
<evidence type="ECO:0000313" key="2">
    <source>
        <dbReference type="EMBL" id="KGK12486.1"/>
    </source>
</evidence>
<keyword evidence="1" id="KW-0472">Membrane</keyword>
<sequence>MSLWILIPLSFVHITVGGAIGFGLVFAACAERGVTMSQFSNDVCVVLWFAYTISLLLSVFLVIYFYLADSDASYFWWYAMPWTLLIVLITYWRASIVKLA</sequence>
<gene>
    <name evidence="2" type="ORF">EA26_14785</name>
</gene>
<keyword evidence="3" id="KW-1185">Reference proteome</keyword>
<organism evidence="2 3">
    <name type="scientific">Vibrio navarrensis</name>
    <dbReference type="NCBI Taxonomy" id="29495"/>
    <lineage>
        <taxon>Bacteria</taxon>
        <taxon>Pseudomonadati</taxon>
        <taxon>Pseudomonadota</taxon>
        <taxon>Gammaproteobacteria</taxon>
        <taxon>Vibrionales</taxon>
        <taxon>Vibrionaceae</taxon>
        <taxon>Vibrio</taxon>
    </lineage>
</organism>
<dbReference type="RefSeq" id="WP_039428637.1">
    <property type="nucleotide sequence ID" value="NZ_CP046791.1"/>
</dbReference>
<feature type="transmembrane region" description="Helical" evidence="1">
    <location>
        <begin position="42"/>
        <end position="68"/>
    </location>
</feature>
<feature type="transmembrane region" description="Helical" evidence="1">
    <location>
        <begin position="74"/>
        <end position="94"/>
    </location>
</feature>
<protein>
    <submittedName>
        <fullName evidence="2">Uncharacterized protein</fullName>
    </submittedName>
</protein>
<accession>A0A099M5F5</accession>
<evidence type="ECO:0000256" key="1">
    <source>
        <dbReference type="SAM" id="Phobius"/>
    </source>
</evidence>
<proteinExistence type="predicted"/>